<dbReference type="EMBL" id="JMQP01000002">
    <property type="protein sequence ID" value="KIS35878.1"/>
    <property type="molecule type" value="Genomic_DNA"/>
</dbReference>
<dbReference type="SUPFAM" id="SSF54862">
    <property type="entry name" value="4Fe-4S ferredoxins"/>
    <property type="match status" value="1"/>
</dbReference>
<dbReference type="GO" id="GO:0045333">
    <property type="term" value="P:cellular respiration"/>
    <property type="evidence" value="ECO:0007669"/>
    <property type="project" value="InterPro"/>
</dbReference>
<feature type="domain" description="4Fe-4S ferredoxin-type" evidence="14">
    <location>
        <begin position="97"/>
        <end position="129"/>
    </location>
</feature>
<dbReference type="InterPro" id="IPR015246">
    <property type="entry name" value="Formate_DH_TM"/>
</dbReference>
<comment type="subcellular location">
    <subcellularLocation>
        <location evidence="1">Cell membrane</location>
    </subcellularLocation>
</comment>
<dbReference type="Gene3D" id="1.20.5.480">
    <property type="entry name" value="Single helix bin"/>
    <property type="match status" value="1"/>
</dbReference>
<feature type="binding site" evidence="13">
    <location>
        <position position="118"/>
    </location>
    <ligand>
        <name>[4Fe-4S] cluster</name>
        <dbReference type="ChEBI" id="CHEBI:49883"/>
        <label>4</label>
    </ligand>
</feature>
<evidence type="ECO:0000256" key="1">
    <source>
        <dbReference type="ARBA" id="ARBA00004236"/>
    </source>
</evidence>
<dbReference type="GO" id="GO:0015944">
    <property type="term" value="P:formate oxidation"/>
    <property type="evidence" value="ECO:0007669"/>
    <property type="project" value="UniProtKB-UniRule"/>
</dbReference>
<dbReference type="GO" id="GO:0005886">
    <property type="term" value="C:plasma membrane"/>
    <property type="evidence" value="ECO:0007669"/>
    <property type="project" value="UniProtKB-SubCell"/>
</dbReference>
<proteinExistence type="predicted"/>
<evidence type="ECO:0000313" key="15">
    <source>
        <dbReference type="EMBL" id="KIS35878.1"/>
    </source>
</evidence>
<dbReference type="InterPro" id="IPR014603">
    <property type="entry name" value="Formate_DH_Fe-S_su"/>
</dbReference>
<dbReference type="InterPro" id="IPR017896">
    <property type="entry name" value="4Fe4S_Fe-S-bd"/>
</dbReference>
<dbReference type="InterPro" id="IPR017900">
    <property type="entry name" value="4Fe4S_Fe_S_CS"/>
</dbReference>
<accession>A0A0D0GZ46</accession>
<sequence>MAGTAQGVQTQDVIKISATSGLTPAPQARAHKVEVAKLIDVSTCIGCKACQVGCSEWNDIRSDINAQCVGVYDNPVDLDAKAWTVMRFNEVEENDRLEWLIRKDGCMHCTEPGCLKACPAPGAIIQYANGIVDFQSDKCIGCGYCIAGCPFNIPRMNPEDNRVYKCTLCVDRVSVGQEPACVKTCPTGAIRFGSKEEMKIYAEQRVADLKSRGYENAGLYDPPGVGGTHVMYVLHHADKPELYNGLPKDPQIDVSVTLWKDVLKPVAAVAMGGLALAEVAHYLTVGPNVEEDVEDHHHEFEENKPSKGENNE</sequence>
<feature type="binding site" evidence="13">
    <location>
        <position position="50"/>
    </location>
    <ligand>
        <name>[4Fe-4S] cluster</name>
        <dbReference type="ChEBI" id="CHEBI:49883"/>
        <label>1</label>
    </ligand>
</feature>
<keyword evidence="4 12" id="KW-0004">4Fe-4S</keyword>
<dbReference type="PANTHER" id="PTHR43545">
    <property type="entry name" value="FORMATE DEHYDROGENASE, NITRATE-INDUCIBLE, IRON-SULFUR SUBUNIT"/>
    <property type="match status" value="1"/>
</dbReference>
<keyword evidence="9 12" id="KW-0408">Iron</keyword>
<evidence type="ECO:0000313" key="16">
    <source>
        <dbReference type="Proteomes" id="UP000050700"/>
    </source>
</evidence>
<dbReference type="PIRSF" id="PIRSF036298">
    <property type="entry name" value="FDH_4Fe4S"/>
    <property type="match status" value="1"/>
</dbReference>
<comment type="cofactor">
    <cofactor evidence="12 13">
        <name>[4Fe-4S] cluster</name>
        <dbReference type="ChEBI" id="CHEBI:49883"/>
    </cofactor>
    <text evidence="12 13">Binds 4 [4Fe-4S] clusters per subunit.</text>
</comment>
<keyword evidence="3 12" id="KW-1003">Cell membrane</keyword>
<feature type="binding site" evidence="13">
    <location>
        <position position="109"/>
    </location>
    <ligand>
        <name>[4Fe-4S] cluster</name>
        <dbReference type="ChEBI" id="CHEBI:49883"/>
        <label>3</label>
    </ligand>
</feature>
<dbReference type="PANTHER" id="PTHR43545:SF6">
    <property type="entry name" value="FORMATE DEHYDROGENASE, NITRATE-INDUCIBLE, IRON-SULFUR SUBUNIT"/>
    <property type="match status" value="1"/>
</dbReference>
<feature type="binding site" evidence="13">
    <location>
        <position position="44"/>
    </location>
    <ligand>
        <name>[4Fe-4S] cluster</name>
        <dbReference type="ChEBI" id="CHEBI:49883"/>
        <label>1</label>
    </ligand>
</feature>
<dbReference type="GO" id="GO:0051539">
    <property type="term" value="F:4 iron, 4 sulfur cluster binding"/>
    <property type="evidence" value="ECO:0007669"/>
    <property type="project" value="UniProtKB-UniRule"/>
</dbReference>
<keyword evidence="11 12" id="KW-0472">Membrane</keyword>
<dbReference type="NCBIfam" id="TIGR01582">
    <property type="entry name" value="FDH-beta"/>
    <property type="match status" value="1"/>
</dbReference>
<dbReference type="InterPro" id="IPR051555">
    <property type="entry name" value="FDH_Electron_Transfer_Unit"/>
</dbReference>
<dbReference type="PATRIC" id="fig|727.564.peg.1525"/>
<dbReference type="Pfam" id="PF09163">
    <property type="entry name" value="Form-deh_trans"/>
    <property type="match status" value="1"/>
</dbReference>
<gene>
    <name evidence="15" type="primary">fdnH</name>
    <name evidence="15" type="ORF">NTHI1209_01496</name>
</gene>
<dbReference type="PROSITE" id="PS51379">
    <property type="entry name" value="4FE4S_FER_2"/>
    <property type="match status" value="3"/>
</dbReference>
<keyword evidence="8 12" id="KW-0249">Electron transport</keyword>
<evidence type="ECO:0000256" key="13">
    <source>
        <dbReference type="PIRSR" id="PIRSR036298-50"/>
    </source>
</evidence>
<keyword evidence="10 12" id="KW-0411">Iron-sulfur</keyword>
<comment type="caution">
    <text evidence="15">The sequence shown here is derived from an EMBL/GenBank/DDBJ whole genome shotgun (WGS) entry which is preliminary data.</text>
</comment>
<evidence type="ECO:0000256" key="9">
    <source>
        <dbReference type="ARBA" id="ARBA00023004"/>
    </source>
</evidence>
<feature type="binding site" evidence="13">
    <location>
        <position position="181"/>
    </location>
    <ligand>
        <name>[4Fe-4S] cluster</name>
        <dbReference type="ChEBI" id="CHEBI:49883"/>
        <label>2</label>
    </ligand>
</feature>
<organism evidence="15 16">
    <name type="scientific">Haemophilus influenzae</name>
    <dbReference type="NCBI Taxonomy" id="727"/>
    <lineage>
        <taxon>Bacteria</taxon>
        <taxon>Pseudomonadati</taxon>
        <taxon>Pseudomonadota</taxon>
        <taxon>Gammaproteobacteria</taxon>
        <taxon>Pasteurellales</taxon>
        <taxon>Pasteurellaceae</taxon>
        <taxon>Haemophilus</taxon>
    </lineage>
</organism>
<dbReference type="InterPro" id="IPR038384">
    <property type="entry name" value="Formate_DH_C_sf"/>
</dbReference>
<evidence type="ECO:0000256" key="10">
    <source>
        <dbReference type="ARBA" id="ARBA00023014"/>
    </source>
</evidence>
<feature type="binding site" evidence="13">
    <location>
        <position position="139"/>
    </location>
    <ligand>
        <name>[4Fe-4S] cluster</name>
        <dbReference type="ChEBI" id="CHEBI:49883"/>
        <label>4</label>
    </ligand>
</feature>
<dbReference type="RefSeq" id="WP_005657855.1">
    <property type="nucleotide sequence ID" value="NZ_CP031682.1"/>
</dbReference>
<feature type="domain" description="4Fe-4S ferredoxin-type" evidence="14">
    <location>
        <begin position="130"/>
        <end position="159"/>
    </location>
</feature>
<evidence type="ECO:0000256" key="7">
    <source>
        <dbReference type="ARBA" id="ARBA00022737"/>
    </source>
</evidence>
<protein>
    <recommendedName>
        <fullName evidence="12">Formate dehydrogenase iron-sulfur subunit</fullName>
    </recommendedName>
</protein>
<dbReference type="Pfam" id="PF13247">
    <property type="entry name" value="Fer4_11"/>
    <property type="match status" value="1"/>
</dbReference>
<feature type="binding site" evidence="13">
    <location>
        <position position="166"/>
    </location>
    <ligand>
        <name>[4Fe-4S] cluster</name>
        <dbReference type="ChEBI" id="CHEBI:49883"/>
        <label>2</label>
    </ligand>
</feature>
<dbReference type="GO" id="GO:0046872">
    <property type="term" value="F:metal ion binding"/>
    <property type="evidence" value="ECO:0007669"/>
    <property type="project" value="UniProtKB-UniRule"/>
</dbReference>
<evidence type="ECO:0000256" key="4">
    <source>
        <dbReference type="ARBA" id="ARBA00022485"/>
    </source>
</evidence>
<dbReference type="Proteomes" id="UP000050700">
    <property type="component" value="Unassembled WGS sequence"/>
</dbReference>
<dbReference type="InterPro" id="IPR006470">
    <property type="entry name" value="Formate_DH_bsu_Proteobacteria"/>
</dbReference>
<feature type="binding site" evidence="13">
    <location>
        <position position="106"/>
    </location>
    <ligand>
        <name>[4Fe-4S] cluster</name>
        <dbReference type="ChEBI" id="CHEBI:49883"/>
        <label>3</label>
    </ligand>
</feature>
<keyword evidence="7" id="KW-0677">Repeat</keyword>
<feature type="binding site" evidence="13">
    <location>
        <position position="185"/>
    </location>
    <ligand>
        <name>[4Fe-4S] cluster</name>
        <dbReference type="ChEBI" id="CHEBI:49883"/>
        <label>1</label>
    </ligand>
</feature>
<feature type="domain" description="4Fe-4S ferredoxin-type" evidence="14">
    <location>
        <begin position="35"/>
        <end position="65"/>
    </location>
</feature>
<feature type="binding site" evidence="13">
    <location>
        <position position="142"/>
    </location>
    <ligand>
        <name>[4Fe-4S] cluster</name>
        <dbReference type="ChEBI" id="CHEBI:49883"/>
        <label>4</label>
    </ligand>
</feature>
<evidence type="ECO:0000256" key="5">
    <source>
        <dbReference type="ARBA" id="ARBA00022692"/>
    </source>
</evidence>
<evidence type="ECO:0000256" key="12">
    <source>
        <dbReference type="PIRNR" id="PIRNR036298"/>
    </source>
</evidence>
<dbReference type="AlphaFoldDB" id="A0A0D0GZ46"/>
<evidence type="ECO:0000259" key="14">
    <source>
        <dbReference type="PROSITE" id="PS51379"/>
    </source>
</evidence>
<name>A0A0D0GZ46_HAEIF</name>
<keyword evidence="6 12" id="KW-0479">Metal-binding</keyword>
<evidence type="ECO:0000256" key="8">
    <source>
        <dbReference type="ARBA" id="ARBA00022982"/>
    </source>
</evidence>
<comment type="function">
    <text evidence="12">The beta chain is an electron transfer unit containing 4 cysteine clusters involved in the formation of iron-sulfur centers.</text>
</comment>
<evidence type="ECO:0000256" key="11">
    <source>
        <dbReference type="ARBA" id="ARBA00023136"/>
    </source>
</evidence>
<feature type="binding site" evidence="13">
    <location>
        <position position="114"/>
    </location>
    <ligand>
        <name>[4Fe-4S] cluster</name>
        <dbReference type="ChEBI" id="CHEBI:49883"/>
        <label>3</label>
    </ligand>
</feature>
<evidence type="ECO:0000256" key="2">
    <source>
        <dbReference type="ARBA" id="ARBA00022448"/>
    </source>
</evidence>
<feature type="binding site" evidence="13">
    <location>
        <position position="169"/>
    </location>
    <ligand>
        <name>[4Fe-4S] cluster</name>
        <dbReference type="ChEBI" id="CHEBI:49883"/>
        <label>2</label>
    </ligand>
</feature>
<evidence type="ECO:0000256" key="6">
    <source>
        <dbReference type="ARBA" id="ARBA00022723"/>
    </source>
</evidence>
<feature type="binding site" evidence="13">
    <location>
        <position position="54"/>
    </location>
    <ligand>
        <name>[4Fe-4S] cluster</name>
        <dbReference type="ChEBI" id="CHEBI:49883"/>
        <label>2</label>
    </ligand>
</feature>
<feature type="binding site" evidence="13">
    <location>
        <position position="145"/>
    </location>
    <ligand>
        <name>[4Fe-4S] cluster</name>
        <dbReference type="ChEBI" id="CHEBI:49883"/>
        <label>4</label>
    </ligand>
</feature>
<keyword evidence="2 12" id="KW-0813">Transport</keyword>
<dbReference type="CDD" id="cd10558">
    <property type="entry name" value="FDH-N"/>
    <property type="match status" value="1"/>
</dbReference>
<keyword evidence="5" id="KW-0812">Transmembrane</keyword>
<feature type="binding site" evidence="13">
    <location>
        <position position="47"/>
    </location>
    <ligand>
        <name>[4Fe-4S] cluster</name>
        <dbReference type="ChEBI" id="CHEBI:49883"/>
        <label>1</label>
    </ligand>
</feature>
<dbReference type="Gene3D" id="3.30.70.20">
    <property type="match status" value="2"/>
</dbReference>
<dbReference type="PROSITE" id="PS00198">
    <property type="entry name" value="4FE4S_FER_1"/>
    <property type="match status" value="1"/>
</dbReference>
<evidence type="ECO:0000256" key="3">
    <source>
        <dbReference type="ARBA" id="ARBA00022475"/>
    </source>
</evidence>
<reference evidence="15 16" key="1">
    <citation type="submission" date="2014-05" db="EMBL/GenBank/DDBJ databases">
        <title>Methylome analysis of the phasevarions of Haemophilus influenzae.</title>
        <authorList>
            <person name="Atack J.M."/>
            <person name="Fox K.L."/>
            <person name="Power P.M."/>
            <person name="Clark T."/>
            <person name="Jurcisek J."/>
            <person name="Korlach J."/>
            <person name="Bakaletz L.O."/>
            <person name="Jennings M.P."/>
        </authorList>
    </citation>
    <scope>NUCLEOTIDE SEQUENCE [LARGE SCALE GENOMIC DNA]</scope>
    <source>
        <strain evidence="15 16">1209</strain>
    </source>
</reference>
<feature type="binding site" evidence="13">
    <location>
        <position position="149"/>
    </location>
    <ligand>
        <name>[4Fe-4S] cluster</name>
        <dbReference type="ChEBI" id="CHEBI:49883"/>
        <label>3</label>
    </ligand>
</feature>